<dbReference type="Proteomes" id="UP000075880">
    <property type="component" value="Unassembled WGS sequence"/>
</dbReference>
<evidence type="ECO:0000256" key="3">
    <source>
        <dbReference type="ARBA" id="ARBA00023242"/>
    </source>
</evidence>
<dbReference type="SMART" id="SM00360">
    <property type="entry name" value="RRM"/>
    <property type="match status" value="1"/>
</dbReference>
<organism evidence="7 8">
    <name type="scientific">Anopheles atroparvus</name>
    <name type="common">European mosquito</name>
    <dbReference type="NCBI Taxonomy" id="41427"/>
    <lineage>
        <taxon>Eukaryota</taxon>
        <taxon>Metazoa</taxon>
        <taxon>Ecdysozoa</taxon>
        <taxon>Arthropoda</taxon>
        <taxon>Hexapoda</taxon>
        <taxon>Insecta</taxon>
        <taxon>Pterygota</taxon>
        <taxon>Neoptera</taxon>
        <taxon>Endopterygota</taxon>
        <taxon>Diptera</taxon>
        <taxon>Nematocera</taxon>
        <taxon>Culicoidea</taxon>
        <taxon>Culicidae</taxon>
        <taxon>Anophelinae</taxon>
        <taxon>Anopheles</taxon>
    </lineage>
</organism>
<dbReference type="PROSITE" id="PS50102">
    <property type="entry name" value="RRM"/>
    <property type="match status" value="1"/>
</dbReference>
<keyword evidence="3" id="KW-0539">Nucleus</keyword>
<evidence type="ECO:0000256" key="4">
    <source>
        <dbReference type="PROSITE-ProRule" id="PRU00176"/>
    </source>
</evidence>
<dbReference type="GO" id="GO:0000381">
    <property type="term" value="P:regulation of alternative mRNA splicing, via spliceosome"/>
    <property type="evidence" value="ECO:0007669"/>
    <property type="project" value="TreeGrafter"/>
</dbReference>
<dbReference type="PANTHER" id="PTHR13798:SF11">
    <property type="entry name" value="RNA-BINDING PROTEIN 7-RELATED"/>
    <property type="match status" value="1"/>
</dbReference>
<proteinExistence type="predicted"/>
<dbReference type="AlphaFoldDB" id="A0AAG5CP59"/>
<evidence type="ECO:0000256" key="2">
    <source>
        <dbReference type="ARBA" id="ARBA00022884"/>
    </source>
</evidence>
<dbReference type="PANTHER" id="PTHR13798">
    <property type="entry name" value="RNA BINDING MOTIF RBM PROTEIN -RELATED"/>
    <property type="match status" value="1"/>
</dbReference>
<protein>
    <recommendedName>
        <fullName evidence="6">RRM domain-containing protein</fullName>
    </recommendedName>
</protein>
<feature type="region of interest" description="Disordered" evidence="5">
    <location>
        <begin position="202"/>
        <end position="267"/>
    </location>
</feature>
<dbReference type="InterPro" id="IPR000504">
    <property type="entry name" value="RRM_dom"/>
</dbReference>
<evidence type="ECO:0000256" key="5">
    <source>
        <dbReference type="SAM" id="MobiDB-lite"/>
    </source>
</evidence>
<dbReference type="SUPFAM" id="SSF54928">
    <property type="entry name" value="RNA-binding domain, RBD"/>
    <property type="match status" value="1"/>
</dbReference>
<dbReference type="InterPro" id="IPR035979">
    <property type="entry name" value="RBD_domain_sf"/>
</dbReference>
<dbReference type="EnsemblMetazoa" id="ENSAATROPT000391">
    <property type="protein sequence ID" value="ENSAATROPP000373"/>
    <property type="gene ID" value="ENSAATROPG000322"/>
</dbReference>
<dbReference type="GO" id="GO:0003727">
    <property type="term" value="F:single-stranded RNA binding"/>
    <property type="evidence" value="ECO:0007669"/>
    <property type="project" value="TreeGrafter"/>
</dbReference>
<sequence>MSEDERTLWCGNLSEKVTEELLYELCLLAGPIENVTIPRDSDRRQRSYAFVTYLHACSVEYAMKIFEGTTLFKRPLTLHRKNRNGPNPAASPKENFKYPSTNGRFNNEPTGHMQDAQDNNVGTFNGTVGRTQDPTGYNPFMSDRLSNHGNDVTNNATARNDIRSALALAIGSGGCTSEMLMLLGQQMLGAELPAYEDNNQQNSTYRTKMNHPGRHHRNPYSRSDRFDRHQDRSNTRQRSYRNEHDDRCEERERERDRDRDRDHRRRR</sequence>
<dbReference type="Pfam" id="PF00076">
    <property type="entry name" value="RRM_1"/>
    <property type="match status" value="1"/>
</dbReference>
<feature type="domain" description="RRM" evidence="6">
    <location>
        <begin position="6"/>
        <end position="83"/>
    </location>
</feature>
<feature type="region of interest" description="Disordered" evidence="5">
    <location>
        <begin position="78"/>
        <end position="102"/>
    </location>
</feature>
<evidence type="ECO:0000256" key="1">
    <source>
        <dbReference type="ARBA" id="ARBA00004642"/>
    </source>
</evidence>
<keyword evidence="8" id="KW-1185">Reference proteome</keyword>
<evidence type="ECO:0000313" key="8">
    <source>
        <dbReference type="Proteomes" id="UP000075880"/>
    </source>
</evidence>
<feature type="compositionally biased region" description="Basic residues" evidence="5">
    <location>
        <begin position="208"/>
        <end position="219"/>
    </location>
</feature>
<reference evidence="7" key="1">
    <citation type="submission" date="2024-04" db="UniProtKB">
        <authorList>
            <consortium name="EnsemblMetazoa"/>
        </authorList>
    </citation>
    <scope>IDENTIFICATION</scope>
    <source>
        <strain evidence="7">EBRO</strain>
    </source>
</reference>
<comment type="subcellular location">
    <subcellularLocation>
        <location evidence="1">Nucleus</location>
        <location evidence="1">Nucleoplasm</location>
    </subcellularLocation>
</comment>
<evidence type="ECO:0000313" key="7">
    <source>
        <dbReference type="EnsemblMetazoa" id="ENSAATROPP000373"/>
    </source>
</evidence>
<dbReference type="InterPro" id="IPR052285">
    <property type="entry name" value="NEXT_complex_subunit"/>
</dbReference>
<dbReference type="GO" id="GO:0005654">
    <property type="term" value="C:nucleoplasm"/>
    <property type="evidence" value="ECO:0007669"/>
    <property type="project" value="UniProtKB-SubCell"/>
</dbReference>
<name>A0AAG5CP59_ANOAO</name>
<keyword evidence="2 4" id="KW-0694">RNA-binding</keyword>
<dbReference type="InterPro" id="IPR012677">
    <property type="entry name" value="Nucleotide-bd_a/b_plait_sf"/>
</dbReference>
<dbReference type="Gene3D" id="3.30.70.330">
    <property type="match status" value="1"/>
</dbReference>
<feature type="compositionally biased region" description="Basic and acidic residues" evidence="5">
    <location>
        <begin position="222"/>
        <end position="261"/>
    </location>
</feature>
<evidence type="ECO:0000259" key="6">
    <source>
        <dbReference type="PROSITE" id="PS50102"/>
    </source>
</evidence>
<accession>A0AAG5CP59</accession>